<dbReference type="InterPro" id="IPR043429">
    <property type="entry name" value="ArtM/GltK/GlnP/TcyL/YhdX-like"/>
</dbReference>
<dbReference type="EMBL" id="WHSB02000001">
    <property type="protein sequence ID" value="MCQ4629053.1"/>
    <property type="molecule type" value="Genomic_DNA"/>
</dbReference>
<dbReference type="Pfam" id="PF00528">
    <property type="entry name" value="BPD_transp_1"/>
    <property type="match status" value="1"/>
</dbReference>
<evidence type="ECO:0000256" key="4">
    <source>
        <dbReference type="ARBA" id="ARBA00022475"/>
    </source>
</evidence>
<evidence type="ECO:0000256" key="6">
    <source>
        <dbReference type="ARBA" id="ARBA00022970"/>
    </source>
</evidence>
<keyword evidence="3 9" id="KW-0813">Transport</keyword>
<accession>A0ABT1R1K5</accession>
<evidence type="ECO:0000256" key="9">
    <source>
        <dbReference type="RuleBase" id="RU363032"/>
    </source>
</evidence>
<organism evidence="11 12">
    <name type="scientific">Shinella lacus</name>
    <dbReference type="NCBI Taxonomy" id="2654216"/>
    <lineage>
        <taxon>Bacteria</taxon>
        <taxon>Pseudomonadati</taxon>
        <taxon>Pseudomonadota</taxon>
        <taxon>Alphaproteobacteria</taxon>
        <taxon>Hyphomicrobiales</taxon>
        <taxon>Rhizobiaceae</taxon>
        <taxon>Shinella</taxon>
    </lineage>
</organism>
<evidence type="ECO:0000259" key="10">
    <source>
        <dbReference type="PROSITE" id="PS50928"/>
    </source>
</evidence>
<protein>
    <submittedName>
        <fullName evidence="11">ABC transporter permease subunit</fullName>
    </submittedName>
</protein>
<proteinExistence type="inferred from homology"/>
<evidence type="ECO:0000256" key="1">
    <source>
        <dbReference type="ARBA" id="ARBA00004429"/>
    </source>
</evidence>
<reference evidence="11" key="1">
    <citation type="submission" date="2021-07" db="EMBL/GenBank/DDBJ databases">
        <title>Shinella sp. nov., a novel member of the genus Shinella from water.</title>
        <authorList>
            <person name="Deng Y."/>
        </authorList>
    </citation>
    <scope>NUCLEOTIDE SEQUENCE</scope>
    <source>
        <strain evidence="11">CPCC 100929</strain>
    </source>
</reference>
<comment type="similarity">
    <text evidence="2">Belongs to the binding-protein-dependent transport system permease family. HisMQ subfamily.</text>
</comment>
<evidence type="ECO:0000256" key="3">
    <source>
        <dbReference type="ARBA" id="ARBA00022448"/>
    </source>
</evidence>
<keyword evidence="8 9" id="KW-0472">Membrane</keyword>
<dbReference type="PROSITE" id="PS50928">
    <property type="entry name" value="ABC_TM1"/>
    <property type="match status" value="1"/>
</dbReference>
<keyword evidence="5 9" id="KW-0812">Transmembrane</keyword>
<dbReference type="CDD" id="cd06261">
    <property type="entry name" value="TM_PBP2"/>
    <property type="match status" value="2"/>
</dbReference>
<evidence type="ECO:0000256" key="7">
    <source>
        <dbReference type="ARBA" id="ARBA00022989"/>
    </source>
</evidence>
<dbReference type="InterPro" id="IPR010065">
    <property type="entry name" value="AA_ABC_transptr_permease_3TM"/>
</dbReference>
<evidence type="ECO:0000313" key="11">
    <source>
        <dbReference type="EMBL" id="MCQ4629053.1"/>
    </source>
</evidence>
<feature type="domain" description="ABC transmembrane type-1" evidence="10">
    <location>
        <begin position="95"/>
        <end position="387"/>
    </location>
</feature>
<feature type="transmembrane region" description="Helical" evidence="9">
    <location>
        <begin position="141"/>
        <end position="160"/>
    </location>
</feature>
<comment type="subcellular location">
    <subcellularLocation>
        <location evidence="1">Cell inner membrane</location>
        <topology evidence="1">Multi-pass membrane protein</topology>
    </subcellularLocation>
    <subcellularLocation>
        <location evidence="9">Cell membrane</location>
        <topology evidence="9">Multi-pass membrane protein</topology>
    </subcellularLocation>
</comment>
<dbReference type="Proteomes" id="UP000996601">
    <property type="component" value="Unassembled WGS sequence"/>
</dbReference>
<dbReference type="SUPFAM" id="SSF161098">
    <property type="entry name" value="MetI-like"/>
    <property type="match status" value="2"/>
</dbReference>
<feature type="transmembrane region" description="Helical" evidence="9">
    <location>
        <begin position="101"/>
        <end position="121"/>
    </location>
</feature>
<keyword evidence="7 9" id="KW-1133">Transmembrane helix</keyword>
<dbReference type="InterPro" id="IPR000515">
    <property type="entry name" value="MetI-like"/>
</dbReference>
<evidence type="ECO:0000256" key="5">
    <source>
        <dbReference type="ARBA" id="ARBA00022692"/>
    </source>
</evidence>
<feature type="transmembrane region" description="Helical" evidence="9">
    <location>
        <begin position="368"/>
        <end position="390"/>
    </location>
</feature>
<dbReference type="RefSeq" id="WP_256115150.1">
    <property type="nucleotide sequence ID" value="NZ_WHSB02000001.1"/>
</dbReference>
<feature type="transmembrane region" description="Helical" evidence="9">
    <location>
        <begin position="262"/>
        <end position="284"/>
    </location>
</feature>
<gene>
    <name evidence="11" type="ORF">GB927_003320</name>
</gene>
<keyword evidence="4" id="KW-1003">Cell membrane</keyword>
<feature type="transmembrane region" description="Helical" evidence="9">
    <location>
        <begin position="188"/>
        <end position="210"/>
    </location>
</feature>
<feature type="transmembrane region" description="Helical" evidence="9">
    <location>
        <begin position="29"/>
        <end position="51"/>
    </location>
</feature>
<evidence type="ECO:0000313" key="12">
    <source>
        <dbReference type="Proteomes" id="UP000996601"/>
    </source>
</evidence>
<comment type="caution">
    <text evidence="11">The sequence shown here is derived from an EMBL/GenBank/DDBJ whole genome shotgun (WGS) entry which is preliminary data.</text>
</comment>
<dbReference type="NCBIfam" id="TIGR01726">
    <property type="entry name" value="HEQRo_perm_3TM"/>
    <property type="match status" value="1"/>
</dbReference>
<keyword evidence="12" id="KW-1185">Reference proteome</keyword>
<keyword evidence="6" id="KW-0029">Amino-acid transport</keyword>
<name>A0ABT1R1K5_9HYPH</name>
<dbReference type="PANTHER" id="PTHR30614">
    <property type="entry name" value="MEMBRANE COMPONENT OF AMINO ACID ABC TRANSPORTER"/>
    <property type="match status" value="1"/>
</dbReference>
<dbReference type="PANTHER" id="PTHR30614:SF37">
    <property type="entry name" value="AMINO-ACID ABC TRANSPORTER PERMEASE PROTEIN YHDX-RELATED"/>
    <property type="match status" value="1"/>
</dbReference>
<feature type="transmembrane region" description="Helical" evidence="9">
    <location>
        <begin position="222"/>
        <end position="242"/>
    </location>
</feature>
<sequence length="399" mass="42465">MSHPAENKPAAGLFESLAALLRDRTVRRWVFQLAVTLSLVSFIGLLVAIAAGNLARQGIATGYGFLTGEARFEISESVIAYSAANSYGRALLVGFLNTLKVSLVAIVLATVIGTAVGIARLSSNRLLAGVAGAYVEGLRNIPLLLQLSFWYGLLTVTLPVPRAALNPVEGVYLSNRGVVLPMLEPHAAFGYAGICLAFGAAIAVLLNRLAARRQERTGRRTVIAPAVLFVLFVPVLAAWYFGGAPAALDMPRLQGFNFVGGVRLSPEFAALLFGLTAYSATFIAETVRGGIEAVSAGQSEAGRSLGLRPGLVMRLIILPQAIRMIIPPITSQYLNMTKNSSLGVAIAYPDLVAVGNVTMNQTGQAIEVVSIFMIVYLTISLAISGFMNWYNHRMALVTR</sequence>
<dbReference type="Gene3D" id="1.10.3720.10">
    <property type="entry name" value="MetI-like"/>
    <property type="match status" value="2"/>
</dbReference>
<evidence type="ECO:0000256" key="8">
    <source>
        <dbReference type="ARBA" id="ARBA00023136"/>
    </source>
</evidence>
<dbReference type="InterPro" id="IPR035906">
    <property type="entry name" value="MetI-like_sf"/>
</dbReference>
<evidence type="ECO:0000256" key="2">
    <source>
        <dbReference type="ARBA" id="ARBA00010072"/>
    </source>
</evidence>